<feature type="compositionally biased region" description="Polar residues" evidence="1">
    <location>
        <begin position="158"/>
        <end position="171"/>
    </location>
</feature>
<sequence>MLGKQSPCSPTALFLSTPADGLVPSGTEASATRARYLARMADCGLSADRTRRERTLGTGPELDDLSTSWLHLPCTPMPTTPLHSLLLSEKAFERVIPDDGNDLLDASRVLLNTSPEDPRRPNNVDLSRHATPVRSLRDKFLQLPTEPPSSPQPLRLGTTRTSPPEPTHSSLVMSAPTEAEDWTVVTPQSPIPSAGNATTLRRSSKHFAPKAQLAHRLQVDASLMTDTPLRESTNRPGNR</sequence>
<feature type="compositionally biased region" description="Basic and acidic residues" evidence="1">
    <location>
        <begin position="116"/>
        <end position="128"/>
    </location>
</feature>
<evidence type="ECO:0000313" key="2">
    <source>
        <dbReference type="EMBL" id="KAF6005132.1"/>
    </source>
</evidence>
<protein>
    <submittedName>
        <fullName evidence="2">Uncharacterized protein</fullName>
    </submittedName>
</protein>
<name>A0A7J7IPS7_9RHOD</name>
<reference evidence="2 3" key="1">
    <citation type="journal article" date="2020" name="J. Phycol.">
        <title>Comparative genome analysis reveals Cyanidiococcus gen. nov., a new extremophilic red algal genus sister to Cyanidioschyzon (Cyanidioschyzonaceae, Rhodophyta).</title>
        <authorList>
            <person name="Liu S.-L."/>
            <person name="Chiang Y.-R."/>
            <person name="Yoon H.S."/>
            <person name="Fu H.-Y."/>
        </authorList>
    </citation>
    <scope>NUCLEOTIDE SEQUENCE [LARGE SCALE GENOMIC DNA]</scope>
    <source>
        <strain evidence="2 3">THAL066</strain>
    </source>
</reference>
<feature type="region of interest" description="Disordered" evidence="1">
    <location>
        <begin position="219"/>
        <end position="239"/>
    </location>
</feature>
<gene>
    <name evidence="2" type="ORF">F1559_001100</name>
</gene>
<dbReference type="EMBL" id="VWRR01000001">
    <property type="protein sequence ID" value="KAF6005132.1"/>
    <property type="molecule type" value="Genomic_DNA"/>
</dbReference>
<evidence type="ECO:0000256" key="1">
    <source>
        <dbReference type="SAM" id="MobiDB-lite"/>
    </source>
</evidence>
<feature type="region of interest" description="Disordered" evidence="1">
    <location>
        <begin position="112"/>
        <end position="171"/>
    </location>
</feature>
<keyword evidence="3" id="KW-1185">Reference proteome</keyword>
<comment type="caution">
    <text evidence="2">The sequence shown here is derived from an EMBL/GenBank/DDBJ whole genome shotgun (WGS) entry which is preliminary data.</text>
</comment>
<dbReference type="AlphaFoldDB" id="A0A7J7IPS7"/>
<proteinExistence type="predicted"/>
<evidence type="ECO:0000313" key="3">
    <source>
        <dbReference type="Proteomes" id="UP000530660"/>
    </source>
</evidence>
<dbReference type="Proteomes" id="UP000530660">
    <property type="component" value="Unassembled WGS sequence"/>
</dbReference>
<organism evidence="2 3">
    <name type="scientific">Cyanidiococcus yangmingshanensis</name>
    <dbReference type="NCBI Taxonomy" id="2690220"/>
    <lineage>
        <taxon>Eukaryota</taxon>
        <taxon>Rhodophyta</taxon>
        <taxon>Bangiophyceae</taxon>
        <taxon>Cyanidiales</taxon>
        <taxon>Cyanidiaceae</taxon>
        <taxon>Cyanidiococcus</taxon>
    </lineage>
</organism>
<accession>A0A7J7IPS7</accession>